<protein>
    <recommendedName>
        <fullName evidence="4">PARP-type domain-containing protein</fullName>
    </recommendedName>
</protein>
<evidence type="ECO:0000256" key="1">
    <source>
        <dbReference type="SAM" id="MobiDB-lite"/>
    </source>
</evidence>
<evidence type="ECO:0000313" key="2">
    <source>
        <dbReference type="EMBL" id="MBO8457441.1"/>
    </source>
</evidence>
<feature type="region of interest" description="Disordered" evidence="1">
    <location>
        <begin position="1"/>
        <end position="39"/>
    </location>
</feature>
<dbReference type="EMBL" id="JADIMM010000062">
    <property type="protein sequence ID" value="MBO8457441.1"/>
    <property type="molecule type" value="Genomic_DNA"/>
</dbReference>
<dbReference type="Proteomes" id="UP000823638">
    <property type="component" value="Unassembled WGS sequence"/>
</dbReference>
<evidence type="ECO:0008006" key="4">
    <source>
        <dbReference type="Google" id="ProtNLM"/>
    </source>
</evidence>
<name>A0A9D9N1X7_9SPIR</name>
<proteinExistence type="predicted"/>
<feature type="compositionally biased region" description="Basic residues" evidence="1">
    <location>
        <begin position="9"/>
        <end position="19"/>
    </location>
</feature>
<evidence type="ECO:0000313" key="3">
    <source>
        <dbReference type="Proteomes" id="UP000823638"/>
    </source>
</evidence>
<reference evidence="2" key="2">
    <citation type="journal article" date="2021" name="PeerJ">
        <title>Extensive microbial diversity within the chicken gut microbiome revealed by metagenomics and culture.</title>
        <authorList>
            <person name="Gilroy R."/>
            <person name="Ravi A."/>
            <person name="Getino M."/>
            <person name="Pursley I."/>
            <person name="Horton D.L."/>
            <person name="Alikhan N.F."/>
            <person name="Baker D."/>
            <person name="Gharbi K."/>
            <person name="Hall N."/>
            <person name="Watson M."/>
            <person name="Adriaenssens E.M."/>
            <person name="Foster-Nyarko E."/>
            <person name="Jarju S."/>
            <person name="Secka A."/>
            <person name="Antonio M."/>
            <person name="Oren A."/>
            <person name="Chaudhuri R.R."/>
            <person name="La Ragione R."/>
            <person name="Hildebrand F."/>
            <person name="Pallen M.J."/>
        </authorList>
    </citation>
    <scope>NUCLEOTIDE SEQUENCE</scope>
    <source>
        <strain evidence="2">10532</strain>
    </source>
</reference>
<dbReference type="AlphaFoldDB" id="A0A9D9N1X7"/>
<gene>
    <name evidence="2" type="ORF">IAA81_04340</name>
</gene>
<feature type="compositionally biased region" description="Basic and acidic residues" evidence="1">
    <location>
        <begin position="27"/>
        <end position="39"/>
    </location>
</feature>
<sequence>MSENDGRNYHGRRPKRRGNYNRQGDYYNHDYRDSRDNRGREYRTSYRSDSFHKNQGTKFLSTNDFINTRGEKFICAQCGEEITDIAGALSKKGSDSIFHFDCVLKNIEASENPKEGEKVIYIGQGRFAVAYFENPSDLRKFEIRKIIEWEDRDKRSPWRTDMATFFSQVK</sequence>
<comment type="caution">
    <text evidence="2">The sequence shown here is derived from an EMBL/GenBank/DDBJ whole genome shotgun (WGS) entry which is preliminary data.</text>
</comment>
<organism evidence="2 3">
    <name type="scientific">Candidatus Gallitreponema excrementavium</name>
    <dbReference type="NCBI Taxonomy" id="2840840"/>
    <lineage>
        <taxon>Bacteria</taxon>
        <taxon>Pseudomonadati</taxon>
        <taxon>Spirochaetota</taxon>
        <taxon>Spirochaetia</taxon>
        <taxon>Spirochaetales</taxon>
        <taxon>Candidatus Gallitreponema</taxon>
    </lineage>
</organism>
<accession>A0A9D9N1X7</accession>
<reference evidence="2" key="1">
    <citation type="submission" date="2020-10" db="EMBL/GenBank/DDBJ databases">
        <authorList>
            <person name="Gilroy R."/>
        </authorList>
    </citation>
    <scope>NUCLEOTIDE SEQUENCE</scope>
    <source>
        <strain evidence="2">10532</strain>
    </source>
</reference>